<reference evidence="1 2" key="1">
    <citation type="submission" date="2017-06" db="EMBL/GenBank/DDBJ databases">
        <authorList>
            <person name="Kim H.J."/>
            <person name="Triplett B.A."/>
        </authorList>
    </citation>
    <scope>NUCLEOTIDE SEQUENCE [LARGE SCALE GENOMIC DNA]</scope>
    <source>
        <strain evidence="1 2">DSM 14713</strain>
    </source>
</reference>
<dbReference type="Proteomes" id="UP000217289">
    <property type="component" value="Chromosome"/>
</dbReference>
<keyword evidence="2" id="KW-1185">Reference proteome</keyword>
<organism evidence="1 2">
    <name type="scientific">Melittangium boletus DSM 14713</name>
    <dbReference type="NCBI Taxonomy" id="1294270"/>
    <lineage>
        <taxon>Bacteria</taxon>
        <taxon>Pseudomonadati</taxon>
        <taxon>Myxococcota</taxon>
        <taxon>Myxococcia</taxon>
        <taxon>Myxococcales</taxon>
        <taxon>Cystobacterineae</taxon>
        <taxon>Archangiaceae</taxon>
        <taxon>Melittangium</taxon>
    </lineage>
</organism>
<dbReference type="RefSeq" id="WP_095978269.1">
    <property type="nucleotide sequence ID" value="NZ_CP022163.1"/>
</dbReference>
<sequence>MSNEFRINYTNPRTSIPTPEKYEGYDLESAFYDYKPKGLTVTLEIDGYSLPMSSSRFIEFVLACLPLAEQLRDLPPETPHQLRKHFPEVPSDFKFYSWMFVDFMQWFPIIIFATDRSMTWIYTRTQDESKEHPLIVLPERDREKPVKVPRNLVIKEICVFLTRYLDDLSSAIPFIHSDTLYKKYRARIAALQMSRVLFS</sequence>
<dbReference type="KEGG" id="mbd:MEBOL_003188"/>
<accession>A0A250IER9</accession>
<evidence type="ECO:0000313" key="1">
    <source>
        <dbReference type="EMBL" id="ATB29733.1"/>
    </source>
</evidence>
<dbReference type="AlphaFoldDB" id="A0A250IER9"/>
<name>A0A250IER9_9BACT</name>
<protein>
    <submittedName>
        <fullName evidence="1">Uncharacterized protein</fullName>
    </submittedName>
</protein>
<proteinExistence type="predicted"/>
<dbReference type="EMBL" id="CP022163">
    <property type="protein sequence ID" value="ATB29733.1"/>
    <property type="molecule type" value="Genomic_DNA"/>
</dbReference>
<evidence type="ECO:0000313" key="2">
    <source>
        <dbReference type="Proteomes" id="UP000217289"/>
    </source>
</evidence>
<gene>
    <name evidence="1" type="ORF">MEBOL_003188</name>
</gene>